<name>A0A1H4SIC7_9FLAO</name>
<accession>A0A1H4SIC7</accession>
<evidence type="ECO:0000313" key="2">
    <source>
        <dbReference type="Proteomes" id="UP000183038"/>
    </source>
</evidence>
<proteinExistence type="predicted"/>
<sequence length="102" mass="11492">MKGSRIKHSITRILLVLFLFTNVSGLHVLSHSNDEQEHDTCIICDHAIINNFTPTISPSSSDFGIENPEFIIPREIVTNYRFTIDSTIVTKALFSRPPPVLL</sequence>
<dbReference type="AlphaFoldDB" id="A0A1H4SIC7"/>
<dbReference type="EMBL" id="FNTB01000001">
    <property type="protein sequence ID" value="SEC43863.1"/>
    <property type="molecule type" value="Genomic_DNA"/>
</dbReference>
<organism evidence="1 2">
    <name type="scientific">Maribacter dokdonensis</name>
    <dbReference type="NCBI Taxonomy" id="320912"/>
    <lineage>
        <taxon>Bacteria</taxon>
        <taxon>Pseudomonadati</taxon>
        <taxon>Bacteroidota</taxon>
        <taxon>Flavobacteriia</taxon>
        <taxon>Flavobacteriales</taxon>
        <taxon>Flavobacteriaceae</taxon>
        <taxon>Maribacter</taxon>
    </lineage>
</organism>
<protein>
    <submittedName>
        <fullName evidence="1">Uncharacterized protein</fullName>
    </submittedName>
</protein>
<evidence type="ECO:0000313" key="1">
    <source>
        <dbReference type="EMBL" id="SEC43863.1"/>
    </source>
</evidence>
<dbReference type="RefSeq" id="WP_074673973.1">
    <property type="nucleotide sequence ID" value="NZ_FNTB01000001.1"/>
</dbReference>
<dbReference type="OrthoDB" id="1452502at2"/>
<dbReference type="Proteomes" id="UP000183038">
    <property type="component" value="Unassembled WGS sequence"/>
</dbReference>
<reference evidence="1 2" key="1">
    <citation type="submission" date="2016-10" db="EMBL/GenBank/DDBJ databases">
        <authorList>
            <person name="de Groot N.N."/>
        </authorList>
    </citation>
    <scope>NUCLEOTIDE SEQUENCE [LARGE SCALE GENOMIC DNA]</scope>
    <source>
        <strain evidence="1 2">MAR_2009_71</strain>
    </source>
</reference>
<gene>
    <name evidence="1" type="ORF">SAMN05192540_3173</name>
</gene>